<accession>A0ABR3XUU5</accession>
<feature type="compositionally biased region" description="Acidic residues" evidence="3">
    <location>
        <begin position="177"/>
        <end position="188"/>
    </location>
</feature>
<feature type="region of interest" description="Disordered" evidence="3">
    <location>
        <begin position="169"/>
        <end position="188"/>
    </location>
</feature>
<sequence>MVRIKERYLLVNIVYPEAAQGQAKANLPDLLVYNQPTANTCNGRLIQYAIKAQVTDLFGDYGAGAVERSLRVKYLSNATSTCIIQCSREHYRLVWAALTMMKHVPTKQGPGLPCIFRVVRVSGTIKKVEEEAIRRAKQLILAAKDEMAGKEPNALSSLFGAKDSANDVAMVDRENDSDSAADDSEEND</sequence>
<keyword evidence="2" id="KW-0819">tRNA processing</keyword>
<evidence type="ECO:0000313" key="5">
    <source>
        <dbReference type="Proteomes" id="UP001583177"/>
    </source>
</evidence>
<gene>
    <name evidence="4" type="primary">POP5</name>
    <name evidence="4" type="ORF">Daus18300_001603</name>
</gene>
<reference evidence="4 5" key="1">
    <citation type="journal article" date="2024" name="IMA Fungus">
        <title>IMA Genome - F19 : A genome assembly and annotation guide to empower mycologists, including annotated draft genome sequences of Ceratocystis pirilliformis, Diaporthe australafricana, Fusarium ophioides, Paecilomyces lecythidis, and Sporothrix stenoceras.</title>
        <authorList>
            <person name="Aylward J."/>
            <person name="Wilson A.M."/>
            <person name="Visagie C.M."/>
            <person name="Spraker J."/>
            <person name="Barnes I."/>
            <person name="Buitendag C."/>
            <person name="Ceriani C."/>
            <person name="Del Mar Angel L."/>
            <person name="du Plessis D."/>
            <person name="Fuchs T."/>
            <person name="Gasser K."/>
            <person name="Kramer D."/>
            <person name="Li W."/>
            <person name="Munsamy K."/>
            <person name="Piso A."/>
            <person name="Price J.L."/>
            <person name="Sonnekus B."/>
            <person name="Thomas C."/>
            <person name="van der Nest A."/>
            <person name="van Dijk A."/>
            <person name="van Heerden A."/>
            <person name="van Vuuren N."/>
            <person name="Yilmaz N."/>
            <person name="Duong T.A."/>
            <person name="van der Merwe N.A."/>
            <person name="Wingfield M.J."/>
            <person name="Wingfield B.D."/>
        </authorList>
    </citation>
    <scope>NUCLEOTIDE SEQUENCE [LARGE SCALE GENOMIC DNA]</scope>
    <source>
        <strain evidence="4 5">CMW 18300</strain>
    </source>
</reference>
<proteinExistence type="inferred from homology"/>
<dbReference type="EMBL" id="JAWRVE010000009">
    <property type="protein sequence ID" value="KAL1879766.1"/>
    <property type="molecule type" value="Genomic_DNA"/>
</dbReference>
<evidence type="ECO:0000256" key="2">
    <source>
        <dbReference type="ARBA" id="ARBA00022694"/>
    </source>
</evidence>
<protein>
    <submittedName>
        <fullName evidence="4">RNA-binding protein pop5</fullName>
        <ecNumber evidence="4">3.1.26.5</ecNumber>
    </submittedName>
</protein>
<evidence type="ECO:0000256" key="1">
    <source>
        <dbReference type="ARBA" id="ARBA00010800"/>
    </source>
</evidence>
<name>A0ABR3XUU5_9PEZI</name>
<comment type="similarity">
    <text evidence="1">Belongs to the eukaryotic/archaeal RNase P protein component 2 family.</text>
</comment>
<dbReference type="InterPro" id="IPR002759">
    <property type="entry name" value="Pop5/Rpp14/Rnp2-like"/>
</dbReference>
<dbReference type="GO" id="GO:0004526">
    <property type="term" value="F:ribonuclease P activity"/>
    <property type="evidence" value="ECO:0007669"/>
    <property type="project" value="UniProtKB-EC"/>
</dbReference>
<comment type="caution">
    <text evidence="4">The sequence shown here is derived from an EMBL/GenBank/DDBJ whole genome shotgun (WGS) entry which is preliminary data.</text>
</comment>
<dbReference type="Pfam" id="PF01900">
    <property type="entry name" value="RNase_P_Rpp14"/>
    <property type="match status" value="1"/>
</dbReference>
<dbReference type="Gene3D" id="3.30.70.3250">
    <property type="entry name" value="Ribonuclease P, Pop5 subunit"/>
    <property type="match status" value="1"/>
</dbReference>
<evidence type="ECO:0000313" key="4">
    <source>
        <dbReference type="EMBL" id="KAL1879766.1"/>
    </source>
</evidence>
<organism evidence="4 5">
    <name type="scientific">Diaporthe australafricana</name>
    <dbReference type="NCBI Taxonomy" id="127596"/>
    <lineage>
        <taxon>Eukaryota</taxon>
        <taxon>Fungi</taxon>
        <taxon>Dikarya</taxon>
        <taxon>Ascomycota</taxon>
        <taxon>Pezizomycotina</taxon>
        <taxon>Sordariomycetes</taxon>
        <taxon>Sordariomycetidae</taxon>
        <taxon>Diaporthales</taxon>
        <taxon>Diaporthaceae</taxon>
        <taxon>Diaporthe</taxon>
    </lineage>
</organism>
<dbReference type="InterPro" id="IPR038085">
    <property type="entry name" value="Rnp2-like_sf"/>
</dbReference>
<dbReference type="Proteomes" id="UP001583177">
    <property type="component" value="Unassembled WGS sequence"/>
</dbReference>
<keyword evidence="4" id="KW-0378">Hydrolase</keyword>
<dbReference type="PANTHER" id="PTHR15441">
    <property type="entry name" value="RIBONUCLEASE P PROTEIN SUBUNIT P14"/>
    <property type="match status" value="1"/>
</dbReference>
<keyword evidence="5" id="KW-1185">Reference proteome</keyword>
<dbReference type="EC" id="3.1.26.5" evidence="4"/>
<dbReference type="SUPFAM" id="SSF160350">
    <property type="entry name" value="Rnp2-like"/>
    <property type="match status" value="1"/>
</dbReference>
<evidence type="ECO:0000256" key="3">
    <source>
        <dbReference type="SAM" id="MobiDB-lite"/>
    </source>
</evidence>
<dbReference type="PANTHER" id="PTHR15441:SF2">
    <property type="entry name" value="RIBONUCLEASE P_MRP PROTEIN SUBUNIT POP5"/>
    <property type="match status" value="1"/>
</dbReference>